<reference evidence="1 2" key="1">
    <citation type="submission" date="2020-03" db="EMBL/GenBank/DDBJ databases">
        <title>Genomic Encyclopedia of Type Strains, Phase IV (KMG-IV): sequencing the most valuable type-strain genomes for metagenomic binning, comparative biology and taxonomic classification.</title>
        <authorList>
            <person name="Goeker M."/>
        </authorList>
    </citation>
    <scope>NUCLEOTIDE SEQUENCE [LARGE SCALE GENOMIC DNA]</scope>
    <source>
        <strain evidence="1 2">DSM 24233</strain>
    </source>
</reference>
<dbReference type="Proteomes" id="UP000580856">
    <property type="component" value="Unassembled WGS sequence"/>
</dbReference>
<name>A0A846QJV9_9BACT</name>
<keyword evidence="1" id="KW-0413">Isomerase</keyword>
<proteinExistence type="predicted"/>
<dbReference type="InterPro" id="IPR011051">
    <property type="entry name" value="RmlC_Cupin_sf"/>
</dbReference>
<dbReference type="AlphaFoldDB" id="A0A846QJV9"/>
<dbReference type="GO" id="GO:0016853">
    <property type="term" value="F:isomerase activity"/>
    <property type="evidence" value="ECO:0007669"/>
    <property type="project" value="UniProtKB-KW"/>
</dbReference>
<protein>
    <submittedName>
        <fullName evidence="1">Mannose-6-phosphate isomerase-like protein (Cupin superfamily)</fullName>
    </submittedName>
</protein>
<dbReference type="RefSeq" id="WP_167942277.1">
    <property type="nucleotide sequence ID" value="NZ_JAATJA010000004.1"/>
</dbReference>
<keyword evidence="2" id="KW-1185">Reference proteome</keyword>
<gene>
    <name evidence="1" type="ORF">GGQ74_002883</name>
</gene>
<dbReference type="SUPFAM" id="SSF51182">
    <property type="entry name" value="RmlC-like cupins"/>
    <property type="match status" value="1"/>
</dbReference>
<evidence type="ECO:0000313" key="1">
    <source>
        <dbReference type="EMBL" id="NJB69186.1"/>
    </source>
</evidence>
<sequence>MVERVMHANRILAIIVRAGHEAEGIEFFTPDSFSQQLAAMRRPAGHVIEPHVHNPVPREVHLTQEVLFVKRGRMRVDFYDDERVYRESRILATGDVILLAEGGHGFHMLEETVLIEVKQGPYAGEEDKTRYAGIAPNEAILRDPDPCS</sequence>
<comment type="caution">
    <text evidence="1">The sequence shown here is derived from an EMBL/GenBank/DDBJ whole genome shotgun (WGS) entry which is preliminary data.</text>
</comment>
<accession>A0A846QJV9</accession>
<organism evidence="1 2">
    <name type="scientific">Desulfobaculum xiamenense</name>
    <dbReference type="NCBI Taxonomy" id="995050"/>
    <lineage>
        <taxon>Bacteria</taxon>
        <taxon>Pseudomonadati</taxon>
        <taxon>Thermodesulfobacteriota</taxon>
        <taxon>Desulfovibrionia</taxon>
        <taxon>Desulfovibrionales</taxon>
        <taxon>Desulfovibrionaceae</taxon>
        <taxon>Desulfobaculum</taxon>
    </lineage>
</organism>
<evidence type="ECO:0000313" key="2">
    <source>
        <dbReference type="Proteomes" id="UP000580856"/>
    </source>
</evidence>
<dbReference type="EMBL" id="JAATJA010000004">
    <property type="protein sequence ID" value="NJB69186.1"/>
    <property type="molecule type" value="Genomic_DNA"/>
</dbReference>